<dbReference type="AlphaFoldDB" id="A0A848LN25"/>
<sequence>MRLFKLDKDYTSERYPWSLQADHKWCLPGVHCPTCDEVGGGIGEAYPSVDLSELPDRRKYGARVEEDFEEFTRMRDAVRPLAPVDAPLEPGAEFGPLIGRGRGPFPQLVLMHPWILLIRREALEQLQAEGLRGLTGCKTQLRFRDKNPPELLELQIEPRGLLHRDCLPRLLPPACVTCGRRDFSLPPTPLLDAASLPTDRDLFRLANFQTVMVGTERFVETVRRLGFEEVTFQELPTR</sequence>
<dbReference type="NCBIfam" id="TIGR02264">
    <property type="entry name" value="gmx_para_CXXCG"/>
    <property type="match status" value="1"/>
</dbReference>
<evidence type="ECO:0000313" key="2">
    <source>
        <dbReference type="Proteomes" id="UP000518300"/>
    </source>
</evidence>
<protein>
    <recommendedName>
        <fullName evidence="3">Double-CXXCG motif protein</fullName>
    </recommendedName>
</protein>
<dbReference type="Pfam" id="PF09535">
    <property type="entry name" value="Gmx_para_CXXCG"/>
    <property type="match status" value="1"/>
</dbReference>
<name>A0A848LN25_9BACT</name>
<dbReference type="EMBL" id="JABBJJ010000167">
    <property type="protein sequence ID" value="NMO19070.1"/>
    <property type="molecule type" value="Genomic_DNA"/>
</dbReference>
<proteinExistence type="predicted"/>
<dbReference type="RefSeq" id="WP_169348328.1">
    <property type="nucleotide sequence ID" value="NZ_JABBJJ010000167.1"/>
</dbReference>
<dbReference type="InterPro" id="IPR011750">
    <property type="entry name" value="Gmx_para_CXXCG"/>
</dbReference>
<reference evidence="1 2" key="1">
    <citation type="submission" date="2020-04" db="EMBL/GenBank/DDBJ databases">
        <title>Draft genome of Pyxidicoccus fallax type strain.</title>
        <authorList>
            <person name="Whitworth D.E."/>
        </authorList>
    </citation>
    <scope>NUCLEOTIDE SEQUENCE [LARGE SCALE GENOMIC DNA]</scope>
    <source>
        <strain evidence="1 2">DSM 14698</strain>
    </source>
</reference>
<comment type="caution">
    <text evidence="1">The sequence shown here is derived from an EMBL/GenBank/DDBJ whole genome shotgun (WGS) entry which is preliminary data.</text>
</comment>
<evidence type="ECO:0000313" key="1">
    <source>
        <dbReference type="EMBL" id="NMO19070.1"/>
    </source>
</evidence>
<organism evidence="1 2">
    <name type="scientific">Pyxidicoccus fallax</name>
    <dbReference type="NCBI Taxonomy" id="394095"/>
    <lineage>
        <taxon>Bacteria</taxon>
        <taxon>Pseudomonadati</taxon>
        <taxon>Myxococcota</taxon>
        <taxon>Myxococcia</taxon>
        <taxon>Myxococcales</taxon>
        <taxon>Cystobacterineae</taxon>
        <taxon>Myxococcaceae</taxon>
        <taxon>Pyxidicoccus</taxon>
    </lineage>
</organism>
<dbReference type="Proteomes" id="UP000518300">
    <property type="component" value="Unassembled WGS sequence"/>
</dbReference>
<keyword evidence="2" id="KW-1185">Reference proteome</keyword>
<gene>
    <name evidence="1" type="ORF">HG543_30015</name>
</gene>
<evidence type="ECO:0008006" key="3">
    <source>
        <dbReference type="Google" id="ProtNLM"/>
    </source>
</evidence>
<accession>A0A848LN25</accession>